<dbReference type="RefSeq" id="WP_124147787.1">
    <property type="nucleotide sequence ID" value="NZ_CAWOKI010000315.1"/>
</dbReference>
<keyword evidence="3 6" id="KW-0067">ATP-binding</keyword>
<organism evidence="6 7">
    <name type="scientific">Okeania hirsuta</name>
    <dbReference type="NCBI Taxonomy" id="1458930"/>
    <lineage>
        <taxon>Bacteria</taxon>
        <taxon>Bacillati</taxon>
        <taxon>Cyanobacteriota</taxon>
        <taxon>Cyanophyceae</taxon>
        <taxon>Oscillatoriophycideae</taxon>
        <taxon>Oscillatoriales</taxon>
        <taxon>Microcoleaceae</taxon>
        <taxon>Okeania</taxon>
    </lineage>
</organism>
<reference evidence="6 7" key="1">
    <citation type="journal article" date="2018" name="ACS Chem. Biol.">
        <title>Ketoreductase domain dysfunction expands chemodiversity: malyngamide biosynthesis in the cyanobacterium Okeania hirsuta.</title>
        <authorList>
            <person name="Moss N.A."/>
            <person name="Leao T."/>
            <person name="Rankin M."/>
            <person name="McCullough T.M."/>
            <person name="Qu P."/>
            <person name="Korobeynikov A."/>
            <person name="Smith J.L."/>
            <person name="Gerwick L."/>
            <person name="Gerwick W.H."/>
        </authorList>
    </citation>
    <scope>NUCLEOTIDE SEQUENCE [LARGE SCALE GENOMIC DNA]</scope>
    <source>
        <strain evidence="6 7">PAB10Feb10-1</strain>
    </source>
</reference>
<dbReference type="Gene3D" id="3.40.50.300">
    <property type="entry name" value="P-loop containing nucleotide triphosphate hydrolases"/>
    <property type="match status" value="1"/>
</dbReference>
<dbReference type="AlphaFoldDB" id="A0A3N6N4Z6"/>
<comment type="caution">
    <text evidence="6">The sequence shown here is derived from an EMBL/GenBank/DDBJ whole genome shotgun (WGS) entry which is preliminary data.</text>
</comment>
<dbReference type="InterPro" id="IPR050221">
    <property type="entry name" value="26S_Proteasome_ATPase"/>
</dbReference>
<evidence type="ECO:0000256" key="2">
    <source>
        <dbReference type="ARBA" id="ARBA00022741"/>
    </source>
</evidence>
<evidence type="ECO:0000259" key="5">
    <source>
        <dbReference type="SMART" id="SM00382"/>
    </source>
</evidence>
<dbReference type="EMBL" id="RCBY01000520">
    <property type="protein sequence ID" value="RQH17076.1"/>
    <property type="molecule type" value="Genomic_DNA"/>
</dbReference>
<accession>A0A3N6N4Z6</accession>
<evidence type="ECO:0000313" key="7">
    <source>
        <dbReference type="Proteomes" id="UP000269154"/>
    </source>
</evidence>
<evidence type="ECO:0000256" key="3">
    <source>
        <dbReference type="ARBA" id="ARBA00022840"/>
    </source>
</evidence>
<gene>
    <name evidence="6" type="ORF">D5R40_33550</name>
</gene>
<feature type="domain" description="AAA+ ATPase" evidence="5">
    <location>
        <begin position="93"/>
        <end position="226"/>
    </location>
</feature>
<dbReference type="Gene3D" id="1.10.8.60">
    <property type="match status" value="1"/>
</dbReference>
<dbReference type="OrthoDB" id="9806903at2"/>
<evidence type="ECO:0000313" key="6">
    <source>
        <dbReference type="EMBL" id="RQH17076.1"/>
    </source>
</evidence>
<dbReference type="InterPro" id="IPR003959">
    <property type="entry name" value="ATPase_AAA_core"/>
</dbReference>
<comment type="similarity">
    <text evidence="1">Belongs to the AAA ATPase family.</text>
</comment>
<dbReference type="SUPFAM" id="SSF52540">
    <property type="entry name" value="P-loop containing nucleoside triphosphate hydrolases"/>
    <property type="match status" value="1"/>
</dbReference>
<feature type="compositionally biased region" description="Polar residues" evidence="4">
    <location>
        <begin position="16"/>
        <end position="25"/>
    </location>
</feature>
<evidence type="ECO:0000256" key="4">
    <source>
        <dbReference type="SAM" id="MobiDB-lite"/>
    </source>
</evidence>
<protein>
    <submittedName>
        <fullName evidence="6">ATP-binding protein</fullName>
    </submittedName>
</protein>
<sequence length="363" mass="41184">MPTGWKKVINTEETKSINSNQPPEQTSTNKSSEKTTEINRMEMFIPENPQRSLDDLIVPSTVKNRIDTALNRIKYHHTLYEQWNLKSIDPRGQRTTINLFGLPGTGKTFCAEAIAHFLGKKIIKVNYAEIESKYVGETPKNITAAFDKAKETDSVLFFDEADSILGKRLTNVTQSSDHGVNVSRSVMLLQLDKFDGVVIFATNLAKNYDGAFVRRILAHIEFELPDKECRIKLWQYLLPKEVPITEDVNLEWLANESEELAGGDILNVVIAAASRAVMREGEAQKVSPFDLAEEIKFVREAKTKIGSPHYETNQQKPKIKETIIEPDDLSPELRDRDSGTEFYRYDKAISEIDKSEENLSEVD</sequence>
<dbReference type="CDD" id="cd19481">
    <property type="entry name" value="RecA-like_protease"/>
    <property type="match status" value="1"/>
</dbReference>
<dbReference type="SMART" id="SM00382">
    <property type="entry name" value="AAA"/>
    <property type="match status" value="1"/>
</dbReference>
<dbReference type="InterPro" id="IPR027417">
    <property type="entry name" value="P-loop_NTPase"/>
</dbReference>
<name>A0A3N6N4Z6_9CYAN</name>
<dbReference type="InterPro" id="IPR003593">
    <property type="entry name" value="AAA+_ATPase"/>
</dbReference>
<keyword evidence="2" id="KW-0547">Nucleotide-binding</keyword>
<keyword evidence="7" id="KW-1185">Reference proteome</keyword>
<dbReference type="GO" id="GO:0005524">
    <property type="term" value="F:ATP binding"/>
    <property type="evidence" value="ECO:0007669"/>
    <property type="project" value="UniProtKB-KW"/>
</dbReference>
<evidence type="ECO:0000256" key="1">
    <source>
        <dbReference type="ARBA" id="ARBA00006914"/>
    </source>
</evidence>
<dbReference type="Proteomes" id="UP000269154">
    <property type="component" value="Unassembled WGS sequence"/>
</dbReference>
<dbReference type="GO" id="GO:0016887">
    <property type="term" value="F:ATP hydrolysis activity"/>
    <property type="evidence" value="ECO:0007669"/>
    <property type="project" value="InterPro"/>
</dbReference>
<dbReference type="PANTHER" id="PTHR23073">
    <property type="entry name" value="26S PROTEASOME REGULATORY SUBUNIT"/>
    <property type="match status" value="1"/>
</dbReference>
<proteinExistence type="inferred from homology"/>
<dbReference type="Pfam" id="PF00004">
    <property type="entry name" value="AAA"/>
    <property type="match status" value="1"/>
</dbReference>
<feature type="region of interest" description="Disordered" evidence="4">
    <location>
        <begin position="1"/>
        <end position="34"/>
    </location>
</feature>